<evidence type="ECO:0000256" key="6">
    <source>
        <dbReference type="ARBA" id="ARBA00022781"/>
    </source>
</evidence>
<dbReference type="InterPro" id="IPR023011">
    <property type="entry name" value="ATP_synth_F0_asu_AS"/>
</dbReference>
<dbReference type="InterPro" id="IPR000568">
    <property type="entry name" value="ATP_synth_F0_asu"/>
</dbReference>
<dbReference type="PANTHER" id="PTHR42823">
    <property type="entry name" value="ATP SYNTHASE SUBUNIT A, CHLOROPLASTIC"/>
    <property type="match status" value="1"/>
</dbReference>
<dbReference type="NCBIfam" id="TIGR01131">
    <property type="entry name" value="ATP_synt_6_or_A"/>
    <property type="match status" value="1"/>
</dbReference>
<dbReference type="GO" id="GO:0042777">
    <property type="term" value="P:proton motive force-driven plasma membrane ATP synthesis"/>
    <property type="evidence" value="ECO:0007669"/>
    <property type="project" value="TreeGrafter"/>
</dbReference>
<evidence type="ECO:0000256" key="4">
    <source>
        <dbReference type="ARBA" id="ARBA00022547"/>
    </source>
</evidence>
<comment type="similarity">
    <text evidence="2 11 12">Belongs to the ATPase A chain family.</text>
</comment>
<keyword evidence="14" id="KW-1185">Reference proteome</keyword>
<keyword evidence="3 11" id="KW-0813">Transport</keyword>
<dbReference type="GO" id="GO:0045259">
    <property type="term" value="C:proton-transporting ATP synthase complex"/>
    <property type="evidence" value="ECO:0007669"/>
    <property type="project" value="UniProtKB-KW"/>
</dbReference>
<sequence length="222" mass="24201">MEVLIQIGGKEIFIPDTIVNVWFVAIVLIVFALVVNSKMKKAKLDEEPSNFQLILEVAVESIDNLVKTTMGEQNLGFAPYIFTLITFIMASNLSGLLGITAPTSDYSVTISLALITFVLSQYWNFKNSGGLLGYLKGYTEPMALLTPLNVIGDLANPISLSFRLFGNVMGGGIIMGLLYSALGYFAPIVTAPLHIYFDIFSGVLQSFIFTMLSMIFIGGKEA</sequence>
<dbReference type="SUPFAM" id="SSF81336">
    <property type="entry name" value="F1F0 ATP synthase subunit A"/>
    <property type="match status" value="1"/>
</dbReference>
<evidence type="ECO:0000256" key="9">
    <source>
        <dbReference type="ARBA" id="ARBA00023136"/>
    </source>
</evidence>
<feature type="transmembrane region" description="Helical" evidence="11">
    <location>
        <begin position="164"/>
        <end position="189"/>
    </location>
</feature>
<dbReference type="EMBL" id="VUNQ01000002">
    <property type="protein sequence ID" value="MSU00165.1"/>
    <property type="molecule type" value="Genomic_DNA"/>
</dbReference>
<keyword evidence="8 11" id="KW-0406">Ion transport</keyword>
<dbReference type="PANTHER" id="PTHR42823:SF3">
    <property type="entry name" value="ATP SYNTHASE SUBUNIT A, CHLOROPLASTIC"/>
    <property type="match status" value="1"/>
</dbReference>
<keyword evidence="7 11" id="KW-1133">Transmembrane helix</keyword>
<comment type="caution">
    <text evidence="13">The sequence shown here is derived from an EMBL/GenBank/DDBJ whole genome shotgun (WGS) entry which is preliminary data.</text>
</comment>
<dbReference type="HAMAP" id="MF_01393">
    <property type="entry name" value="ATP_synth_a_bact"/>
    <property type="match status" value="1"/>
</dbReference>
<feature type="transmembrane region" description="Helical" evidence="11">
    <location>
        <begin position="12"/>
        <end position="35"/>
    </location>
</feature>
<evidence type="ECO:0000256" key="7">
    <source>
        <dbReference type="ARBA" id="ARBA00022989"/>
    </source>
</evidence>
<evidence type="ECO:0000256" key="10">
    <source>
        <dbReference type="ARBA" id="ARBA00023310"/>
    </source>
</evidence>
<dbReference type="AlphaFoldDB" id="A0A6N7XUK9"/>
<dbReference type="RefSeq" id="WP_154438443.1">
    <property type="nucleotide sequence ID" value="NZ_JAHLPJ010000001.1"/>
</dbReference>
<evidence type="ECO:0000313" key="14">
    <source>
        <dbReference type="Proteomes" id="UP000469523"/>
    </source>
</evidence>
<keyword evidence="6 11" id="KW-0375">Hydrogen ion transport</keyword>
<evidence type="ECO:0000256" key="3">
    <source>
        <dbReference type="ARBA" id="ARBA00022448"/>
    </source>
</evidence>
<dbReference type="Pfam" id="PF00119">
    <property type="entry name" value="ATP-synt_A"/>
    <property type="match status" value="1"/>
</dbReference>
<proteinExistence type="inferred from homology"/>
<keyword evidence="10 11" id="KW-0066">ATP synthesis</keyword>
<evidence type="ECO:0000256" key="8">
    <source>
        <dbReference type="ARBA" id="ARBA00023065"/>
    </source>
</evidence>
<evidence type="ECO:0000256" key="2">
    <source>
        <dbReference type="ARBA" id="ARBA00006810"/>
    </source>
</evidence>
<evidence type="ECO:0000256" key="5">
    <source>
        <dbReference type="ARBA" id="ARBA00022692"/>
    </source>
</evidence>
<accession>A0A6N7XUK9</accession>
<reference evidence="13 14" key="1">
    <citation type="submission" date="2019-09" db="EMBL/GenBank/DDBJ databases">
        <title>In-depth cultivation of the pig gut microbiome towards novel bacterial diversity and tailored functional studies.</title>
        <authorList>
            <person name="Wylensek D."/>
            <person name="Hitch T.C.A."/>
            <person name="Clavel T."/>
        </authorList>
    </citation>
    <scope>NUCLEOTIDE SEQUENCE [LARGE SCALE GENOMIC DNA]</scope>
    <source>
        <strain evidence="13 14">WCA3-693-APC-4?</strain>
    </source>
</reference>
<dbReference type="CDD" id="cd00310">
    <property type="entry name" value="ATP-synt_Fo_a_6"/>
    <property type="match status" value="1"/>
</dbReference>
<evidence type="ECO:0000256" key="1">
    <source>
        <dbReference type="ARBA" id="ARBA00004141"/>
    </source>
</evidence>
<protein>
    <recommendedName>
        <fullName evidence="11 12">ATP synthase subunit a</fullName>
    </recommendedName>
    <alternativeName>
        <fullName evidence="11">ATP synthase F0 sector subunit a</fullName>
    </alternativeName>
    <alternativeName>
        <fullName evidence="11">F-ATPase subunit 6</fullName>
    </alternativeName>
</protein>
<evidence type="ECO:0000313" key="13">
    <source>
        <dbReference type="EMBL" id="MSU00165.1"/>
    </source>
</evidence>
<dbReference type="PROSITE" id="PS00449">
    <property type="entry name" value="ATPASE_A"/>
    <property type="match status" value="1"/>
</dbReference>
<dbReference type="InterPro" id="IPR045082">
    <property type="entry name" value="ATP_syn_F0_a_bact/chloroplast"/>
</dbReference>
<comment type="subcellular location">
    <subcellularLocation>
        <location evidence="11 12">Cell membrane</location>
        <topology evidence="11 12">Multi-pass membrane protein</topology>
    </subcellularLocation>
    <subcellularLocation>
        <location evidence="1">Membrane</location>
        <topology evidence="1">Multi-pass membrane protein</topology>
    </subcellularLocation>
</comment>
<gene>
    <name evidence="11 13" type="primary">atpB</name>
    <name evidence="13" type="ORF">FYJ83_01620</name>
</gene>
<keyword evidence="9 11" id="KW-0472">Membrane</keyword>
<organism evidence="13 14">
    <name type="scientific">Tissierella pigra</name>
    <dbReference type="NCBI Taxonomy" id="2607614"/>
    <lineage>
        <taxon>Bacteria</taxon>
        <taxon>Bacillati</taxon>
        <taxon>Bacillota</taxon>
        <taxon>Tissierellia</taxon>
        <taxon>Tissierellales</taxon>
        <taxon>Tissierellaceae</taxon>
        <taxon>Tissierella</taxon>
    </lineage>
</organism>
<feature type="transmembrane region" description="Helical" evidence="11">
    <location>
        <begin position="195"/>
        <end position="217"/>
    </location>
</feature>
<dbReference type="InterPro" id="IPR035908">
    <property type="entry name" value="F0_ATP_A_sf"/>
</dbReference>
<keyword evidence="11" id="KW-1003">Cell membrane</keyword>
<feature type="transmembrane region" description="Helical" evidence="11">
    <location>
        <begin position="106"/>
        <end position="125"/>
    </location>
</feature>
<dbReference type="Proteomes" id="UP000469523">
    <property type="component" value="Unassembled WGS sequence"/>
</dbReference>
<dbReference type="PRINTS" id="PR00123">
    <property type="entry name" value="ATPASEA"/>
</dbReference>
<dbReference type="Gene3D" id="1.20.120.220">
    <property type="entry name" value="ATP synthase, F0 complex, subunit A"/>
    <property type="match status" value="1"/>
</dbReference>
<evidence type="ECO:0000256" key="11">
    <source>
        <dbReference type="HAMAP-Rule" id="MF_01393"/>
    </source>
</evidence>
<feature type="transmembrane region" description="Helical" evidence="11">
    <location>
        <begin position="77"/>
        <end position="100"/>
    </location>
</feature>
<comment type="function">
    <text evidence="11 12">Key component of the proton channel; it plays a direct role in the translocation of protons across the membrane.</text>
</comment>
<evidence type="ECO:0000256" key="12">
    <source>
        <dbReference type="RuleBase" id="RU000483"/>
    </source>
</evidence>
<keyword evidence="4 11" id="KW-0138">CF(0)</keyword>
<name>A0A6N7XUK9_9FIRM</name>
<dbReference type="GO" id="GO:0046933">
    <property type="term" value="F:proton-transporting ATP synthase activity, rotational mechanism"/>
    <property type="evidence" value="ECO:0007669"/>
    <property type="project" value="UniProtKB-UniRule"/>
</dbReference>
<keyword evidence="5 11" id="KW-0812">Transmembrane</keyword>
<dbReference type="GO" id="GO:0005886">
    <property type="term" value="C:plasma membrane"/>
    <property type="evidence" value="ECO:0007669"/>
    <property type="project" value="UniProtKB-SubCell"/>
</dbReference>